<evidence type="ECO:0000256" key="1">
    <source>
        <dbReference type="ARBA" id="ARBA00023125"/>
    </source>
</evidence>
<dbReference type="PANTHER" id="PTHR46558:SF4">
    <property type="entry name" value="DNA-BIDING PHAGE PROTEIN"/>
    <property type="match status" value="1"/>
</dbReference>
<accession>A0A011V5Q2</accession>
<dbReference type="Gene3D" id="1.10.260.40">
    <property type="entry name" value="lambda repressor-like DNA-binding domains"/>
    <property type="match status" value="1"/>
</dbReference>
<dbReference type="Pfam" id="PF01381">
    <property type="entry name" value="HTH_3"/>
    <property type="match status" value="1"/>
</dbReference>
<dbReference type="InterPro" id="IPR001387">
    <property type="entry name" value="Cro/C1-type_HTH"/>
</dbReference>
<dbReference type="RefSeq" id="WP_013499286.1">
    <property type="nucleotide sequence ID" value="NZ_JEOB01000001.1"/>
</dbReference>
<comment type="caution">
    <text evidence="3">The sequence shown here is derived from an EMBL/GenBank/DDBJ whole genome shotgun (WGS) entry which is preliminary data.</text>
</comment>
<evidence type="ECO:0000313" key="3">
    <source>
        <dbReference type="EMBL" id="EXM40842.1"/>
    </source>
</evidence>
<evidence type="ECO:0000313" key="4">
    <source>
        <dbReference type="Proteomes" id="UP000021369"/>
    </source>
</evidence>
<proteinExistence type="predicted"/>
<sequence>MNDGNNNLSLTAVGERIRSRRVKLGLSQEQLAELCGITPSYVGHIERASRQLSLNTAISISTVLEISLDYLLLDVKNENGDVGVLESISAELKNHSPEQVSKFLNTVKILAENIDEL</sequence>
<dbReference type="CDD" id="cd00093">
    <property type="entry name" value="HTH_XRE"/>
    <property type="match status" value="1"/>
</dbReference>
<protein>
    <submittedName>
        <fullName evidence="3">DNA-binding protein</fullName>
    </submittedName>
</protein>
<dbReference type="SMART" id="SM00530">
    <property type="entry name" value="HTH_XRE"/>
    <property type="match status" value="1"/>
</dbReference>
<gene>
    <name evidence="3" type="ORF">RASY3_03950</name>
</gene>
<dbReference type="InterPro" id="IPR010982">
    <property type="entry name" value="Lambda_DNA-bd_dom_sf"/>
</dbReference>
<dbReference type="AlphaFoldDB" id="A0A011V5Q2"/>
<keyword evidence="4" id="KW-1185">Reference proteome</keyword>
<dbReference type="PROSITE" id="PS50943">
    <property type="entry name" value="HTH_CROC1"/>
    <property type="match status" value="1"/>
</dbReference>
<feature type="domain" description="HTH cro/C1-type" evidence="2">
    <location>
        <begin position="17"/>
        <end position="71"/>
    </location>
</feature>
<dbReference type="Proteomes" id="UP000021369">
    <property type="component" value="Unassembled WGS sequence"/>
</dbReference>
<name>A0A011V5Q2_RUMAL</name>
<dbReference type="SUPFAM" id="SSF47413">
    <property type="entry name" value="lambda repressor-like DNA-binding domains"/>
    <property type="match status" value="1"/>
</dbReference>
<keyword evidence="1 3" id="KW-0238">DNA-binding</keyword>
<dbReference type="PANTHER" id="PTHR46558">
    <property type="entry name" value="TRACRIPTIONAL REGULATORY PROTEIN-RELATED-RELATED"/>
    <property type="match status" value="1"/>
</dbReference>
<dbReference type="OrthoDB" id="1853737at2"/>
<reference evidence="3 4" key="1">
    <citation type="submission" date="2013-06" db="EMBL/GenBank/DDBJ databases">
        <title>Rumen cellulosomics: divergent fiber-degrading strategies revealed by comparative genome-wide analysis of six Ruminococcal strains.</title>
        <authorList>
            <person name="Dassa B."/>
            <person name="Borovok I."/>
            <person name="Lamed R."/>
            <person name="Flint H."/>
            <person name="Yeoman C.J."/>
            <person name="White B."/>
            <person name="Bayer E.A."/>
        </authorList>
    </citation>
    <scope>NUCLEOTIDE SEQUENCE [LARGE SCALE GENOMIC DNA]</scope>
    <source>
        <strain evidence="3 4">SY3</strain>
    </source>
</reference>
<dbReference type="PATRIC" id="fig|1341156.4.peg.509"/>
<evidence type="ECO:0000259" key="2">
    <source>
        <dbReference type="PROSITE" id="PS50943"/>
    </source>
</evidence>
<dbReference type="GO" id="GO:0003677">
    <property type="term" value="F:DNA binding"/>
    <property type="evidence" value="ECO:0007669"/>
    <property type="project" value="UniProtKB-KW"/>
</dbReference>
<organism evidence="3 4">
    <name type="scientific">Ruminococcus albus SY3</name>
    <dbReference type="NCBI Taxonomy" id="1341156"/>
    <lineage>
        <taxon>Bacteria</taxon>
        <taxon>Bacillati</taxon>
        <taxon>Bacillota</taxon>
        <taxon>Clostridia</taxon>
        <taxon>Eubacteriales</taxon>
        <taxon>Oscillospiraceae</taxon>
        <taxon>Ruminococcus</taxon>
    </lineage>
</organism>
<dbReference type="EMBL" id="JEOB01000001">
    <property type="protein sequence ID" value="EXM40842.1"/>
    <property type="molecule type" value="Genomic_DNA"/>
</dbReference>